<dbReference type="AlphaFoldDB" id="A0A6G1IBL3"/>
<dbReference type="Proteomes" id="UP000799640">
    <property type="component" value="Unassembled WGS sequence"/>
</dbReference>
<evidence type="ECO:0000256" key="1">
    <source>
        <dbReference type="SAM" id="MobiDB-lite"/>
    </source>
</evidence>
<dbReference type="PANTHER" id="PTHR48100:SF54">
    <property type="entry name" value="PHOSPHATASE SPAC5H10.03-RELATED"/>
    <property type="match status" value="1"/>
</dbReference>
<protein>
    <submittedName>
        <fullName evidence="2">Phosphoglycerate mutase-like protein</fullName>
    </submittedName>
</protein>
<dbReference type="GO" id="GO:0005737">
    <property type="term" value="C:cytoplasm"/>
    <property type="evidence" value="ECO:0007669"/>
    <property type="project" value="TreeGrafter"/>
</dbReference>
<dbReference type="Gene3D" id="3.40.50.1240">
    <property type="entry name" value="Phosphoglycerate mutase-like"/>
    <property type="match status" value="1"/>
</dbReference>
<dbReference type="SMART" id="SM00855">
    <property type="entry name" value="PGAM"/>
    <property type="match status" value="1"/>
</dbReference>
<dbReference type="InterPro" id="IPR050275">
    <property type="entry name" value="PGM_Phosphatase"/>
</dbReference>
<dbReference type="InterPro" id="IPR029033">
    <property type="entry name" value="His_PPase_superfam"/>
</dbReference>
<dbReference type="Pfam" id="PF00300">
    <property type="entry name" value="His_Phos_1"/>
    <property type="match status" value="1"/>
</dbReference>
<dbReference type="InterPro" id="IPR013078">
    <property type="entry name" value="His_Pase_superF_clade-1"/>
</dbReference>
<dbReference type="OrthoDB" id="496981at2759"/>
<proteinExistence type="predicted"/>
<dbReference type="SUPFAM" id="SSF53254">
    <property type="entry name" value="Phosphoglycerate mutase-like"/>
    <property type="match status" value="1"/>
</dbReference>
<accession>A0A6G1IBL3</accession>
<dbReference type="PANTHER" id="PTHR48100">
    <property type="entry name" value="BROAD-SPECIFICITY PHOSPHATASE YOR283W-RELATED"/>
    <property type="match status" value="1"/>
</dbReference>
<reference evidence="2" key="1">
    <citation type="journal article" date="2020" name="Stud. Mycol.">
        <title>101 Dothideomycetes genomes: a test case for predicting lifestyles and emergence of pathogens.</title>
        <authorList>
            <person name="Haridas S."/>
            <person name="Albert R."/>
            <person name="Binder M."/>
            <person name="Bloem J."/>
            <person name="Labutti K."/>
            <person name="Salamov A."/>
            <person name="Andreopoulos B."/>
            <person name="Baker S."/>
            <person name="Barry K."/>
            <person name="Bills G."/>
            <person name="Bluhm B."/>
            <person name="Cannon C."/>
            <person name="Castanera R."/>
            <person name="Culley D."/>
            <person name="Daum C."/>
            <person name="Ezra D."/>
            <person name="Gonzalez J."/>
            <person name="Henrissat B."/>
            <person name="Kuo A."/>
            <person name="Liang C."/>
            <person name="Lipzen A."/>
            <person name="Lutzoni F."/>
            <person name="Magnuson J."/>
            <person name="Mondo S."/>
            <person name="Nolan M."/>
            <person name="Ohm R."/>
            <person name="Pangilinan J."/>
            <person name="Park H.-J."/>
            <person name="Ramirez L."/>
            <person name="Alfaro M."/>
            <person name="Sun H."/>
            <person name="Tritt A."/>
            <person name="Yoshinaga Y."/>
            <person name="Zwiers L.-H."/>
            <person name="Turgeon B."/>
            <person name="Goodwin S."/>
            <person name="Spatafora J."/>
            <person name="Crous P."/>
            <person name="Grigoriev I."/>
        </authorList>
    </citation>
    <scope>NUCLEOTIDE SEQUENCE</scope>
    <source>
        <strain evidence="2">CBS 262.69</strain>
    </source>
</reference>
<name>A0A6G1IBL3_9PEZI</name>
<dbReference type="CDD" id="cd07067">
    <property type="entry name" value="HP_PGM_like"/>
    <property type="match status" value="1"/>
</dbReference>
<evidence type="ECO:0000313" key="2">
    <source>
        <dbReference type="EMBL" id="KAF2405427.1"/>
    </source>
</evidence>
<gene>
    <name evidence="2" type="ORF">EJ06DRAFT_552820</name>
</gene>
<feature type="region of interest" description="Disordered" evidence="1">
    <location>
        <begin position="217"/>
        <end position="242"/>
    </location>
</feature>
<dbReference type="EMBL" id="ML996687">
    <property type="protein sequence ID" value="KAF2405427.1"/>
    <property type="molecule type" value="Genomic_DNA"/>
</dbReference>
<organism evidence="2 3">
    <name type="scientific">Trichodelitschia bisporula</name>
    <dbReference type="NCBI Taxonomy" id="703511"/>
    <lineage>
        <taxon>Eukaryota</taxon>
        <taxon>Fungi</taxon>
        <taxon>Dikarya</taxon>
        <taxon>Ascomycota</taxon>
        <taxon>Pezizomycotina</taxon>
        <taxon>Dothideomycetes</taxon>
        <taxon>Dothideomycetes incertae sedis</taxon>
        <taxon>Phaeotrichales</taxon>
        <taxon>Phaeotrichaceae</taxon>
        <taxon>Trichodelitschia</taxon>
    </lineage>
</organism>
<keyword evidence="3" id="KW-1185">Reference proteome</keyword>
<sequence>MPPHTIILIRHAQAEHNISQNYTLPDPPLSPLGLRQLPHLTHALRTSPLAAQITTLLTSPATRTLQTTQAVLAALPTPHAVTLELRPEWQENSAMPCDTPSLASVLRPRFPSLASPPWETDPWAPLMAAGEYTSKTGPWAPDAAALRERARLVLGDLGSREGTVGVVAHQGFLQVVTGEGGGGEGVRWENGEGKAFGLEVGSESDGSVRLVPKEGGWVLPDAEEGGNQPAEREAEAAVEEVS</sequence>
<dbReference type="GO" id="GO:0016791">
    <property type="term" value="F:phosphatase activity"/>
    <property type="evidence" value="ECO:0007669"/>
    <property type="project" value="TreeGrafter"/>
</dbReference>
<evidence type="ECO:0000313" key="3">
    <source>
        <dbReference type="Proteomes" id="UP000799640"/>
    </source>
</evidence>